<reference evidence="9 10" key="1">
    <citation type="journal article" date="2014" name="Agronomy (Basel)">
        <title>A Draft Genome Sequence for Ensete ventricosum, the Drought-Tolerant Tree Against Hunger.</title>
        <authorList>
            <person name="Harrison J."/>
            <person name="Moore K.A."/>
            <person name="Paszkiewicz K."/>
            <person name="Jones T."/>
            <person name="Grant M."/>
            <person name="Ambacheew D."/>
            <person name="Muzemil S."/>
            <person name="Studholme D.J."/>
        </authorList>
    </citation>
    <scope>NUCLEOTIDE SEQUENCE [LARGE SCALE GENOMIC DNA]</scope>
</reference>
<protein>
    <recommendedName>
        <fullName evidence="6">Transcription repressor</fullName>
    </recommendedName>
    <alternativeName>
        <fullName evidence="6">Ovate family protein</fullName>
    </alternativeName>
</protein>
<evidence type="ECO:0000256" key="3">
    <source>
        <dbReference type="ARBA" id="ARBA00023015"/>
    </source>
</evidence>
<dbReference type="InterPro" id="IPR038933">
    <property type="entry name" value="Ovate"/>
</dbReference>
<comment type="subcellular location">
    <subcellularLocation>
        <location evidence="1 6">Nucleus</location>
    </subcellularLocation>
</comment>
<dbReference type="PROSITE" id="PS51754">
    <property type="entry name" value="OVATE"/>
    <property type="match status" value="1"/>
</dbReference>
<dbReference type="GO" id="GO:0005634">
    <property type="term" value="C:nucleus"/>
    <property type="evidence" value="ECO:0007669"/>
    <property type="project" value="UniProtKB-SubCell"/>
</dbReference>
<dbReference type="Pfam" id="PF04844">
    <property type="entry name" value="Ovate"/>
    <property type="match status" value="1"/>
</dbReference>
<evidence type="ECO:0000313" key="9">
    <source>
        <dbReference type="EMBL" id="RRT67963.1"/>
    </source>
</evidence>
<evidence type="ECO:0000256" key="6">
    <source>
        <dbReference type="RuleBase" id="RU367028"/>
    </source>
</evidence>
<keyword evidence="4 6" id="KW-0804">Transcription</keyword>
<feature type="domain" description="OVATE" evidence="8">
    <location>
        <begin position="131"/>
        <end position="190"/>
    </location>
</feature>
<proteinExistence type="predicted"/>
<sequence>MGRKLGLSSLLFKLRDTPKPSCYSSSSPSPSSWSWPSCKQPKTSSFRDVDGDAINKTVNSVYFDSNESCFSRSSEEHESFSTVSEDSGGGSLETVVRGLRSDRLFFDPGGASSILEEARASEPPFEGSVALAVESDDPYSDFRRSMEEMVTAHGLRDWERLEELLGWYLRVNGTTTHGFIHIVFMASNLVLSSKKKPAVCCLLVQSAISIIDMSMPPEGFYESRTKKFGSTSSLYSNACDEGTTLIDKLQNQLE</sequence>
<keyword evidence="5 6" id="KW-0539">Nucleus</keyword>
<dbReference type="InterPro" id="IPR006458">
    <property type="entry name" value="Ovate_C"/>
</dbReference>
<evidence type="ECO:0000259" key="8">
    <source>
        <dbReference type="PROSITE" id="PS51754"/>
    </source>
</evidence>
<evidence type="ECO:0000313" key="10">
    <source>
        <dbReference type="Proteomes" id="UP000287651"/>
    </source>
</evidence>
<evidence type="ECO:0000256" key="4">
    <source>
        <dbReference type="ARBA" id="ARBA00023163"/>
    </source>
</evidence>
<evidence type="ECO:0000256" key="5">
    <source>
        <dbReference type="ARBA" id="ARBA00023242"/>
    </source>
</evidence>
<gene>
    <name evidence="9" type="ORF">B296_00013218</name>
</gene>
<dbReference type="AlphaFoldDB" id="A0A426ZVG8"/>
<dbReference type="Proteomes" id="UP000287651">
    <property type="component" value="Unassembled WGS sequence"/>
</dbReference>
<feature type="compositionally biased region" description="Low complexity" evidence="7">
    <location>
        <begin position="19"/>
        <end position="39"/>
    </location>
</feature>
<comment type="function">
    <text evidence="6">Transcriptional repressor that regulates multiple aspects of plant growth and development.</text>
</comment>
<evidence type="ECO:0000256" key="2">
    <source>
        <dbReference type="ARBA" id="ARBA00022491"/>
    </source>
</evidence>
<dbReference type="NCBIfam" id="TIGR01568">
    <property type="entry name" value="A_thal_3678"/>
    <property type="match status" value="1"/>
</dbReference>
<organism evidence="9 10">
    <name type="scientific">Ensete ventricosum</name>
    <name type="common">Abyssinian banana</name>
    <name type="synonym">Musa ensete</name>
    <dbReference type="NCBI Taxonomy" id="4639"/>
    <lineage>
        <taxon>Eukaryota</taxon>
        <taxon>Viridiplantae</taxon>
        <taxon>Streptophyta</taxon>
        <taxon>Embryophyta</taxon>
        <taxon>Tracheophyta</taxon>
        <taxon>Spermatophyta</taxon>
        <taxon>Magnoliopsida</taxon>
        <taxon>Liliopsida</taxon>
        <taxon>Zingiberales</taxon>
        <taxon>Musaceae</taxon>
        <taxon>Ensete</taxon>
    </lineage>
</organism>
<evidence type="ECO:0000256" key="1">
    <source>
        <dbReference type="ARBA" id="ARBA00004123"/>
    </source>
</evidence>
<evidence type="ECO:0000256" key="7">
    <source>
        <dbReference type="SAM" id="MobiDB-lite"/>
    </source>
</evidence>
<feature type="region of interest" description="Disordered" evidence="7">
    <location>
        <begin position="16"/>
        <end position="50"/>
    </location>
</feature>
<dbReference type="EMBL" id="AMZH03004854">
    <property type="protein sequence ID" value="RRT67963.1"/>
    <property type="molecule type" value="Genomic_DNA"/>
</dbReference>
<keyword evidence="2 6" id="KW-0678">Repressor</keyword>
<dbReference type="PANTHER" id="PTHR33057:SF26">
    <property type="entry name" value="TRANSCRIPTION REPRESSOR OFP13"/>
    <property type="match status" value="1"/>
</dbReference>
<accession>A0A426ZVG8</accession>
<keyword evidence="3 6" id="KW-0805">Transcription regulation</keyword>
<dbReference type="GO" id="GO:0045892">
    <property type="term" value="P:negative regulation of DNA-templated transcription"/>
    <property type="evidence" value="ECO:0007669"/>
    <property type="project" value="UniProtKB-UniRule"/>
</dbReference>
<dbReference type="PANTHER" id="PTHR33057">
    <property type="entry name" value="TRANSCRIPTION REPRESSOR OFP7-RELATED"/>
    <property type="match status" value="1"/>
</dbReference>
<comment type="caution">
    <text evidence="9">The sequence shown here is derived from an EMBL/GenBank/DDBJ whole genome shotgun (WGS) entry which is preliminary data.</text>
</comment>
<name>A0A426ZVG8_ENSVE</name>